<evidence type="ECO:0000256" key="1">
    <source>
        <dbReference type="ARBA" id="ARBA00022618"/>
    </source>
</evidence>
<dbReference type="OrthoDB" id="5590282at2759"/>
<reference evidence="7 8" key="1">
    <citation type="journal article" date="2021" name="DNA Res.">
        <title>Genome analysis of Candida subhashii reveals its hybrid nature and dual mitochondrial genome conformations.</title>
        <authorList>
            <person name="Mixao V."/>
            <person name="Hegedusova E."/>
            <person name="Saus E."/>
            <person name="Pryszcz L.P."/>
            <person name="Cillingova A."/>
            <person name="Nosek J."/>
            <person name="Gabaldon T."/>
        </authorList>
    </citation>
    <scope>NUCLEOTIDE SEQUENCE [LARGE SCALE GENOMIC DNA]</scope>
    <source>
        <strain evidence="7 8">CBS 10753</strain>
    </source>
</reference>
<keyword evidence="8" id="KW-1185">Reference proteome</keyword>
<name>A0A8J5QHC5_9ASCO</name>
<feature type="domain" description="Cyclin-like" evidence="6">
    <location>
        <begin position="96"/>
        <end position="219"/>
    </location>
</feature>
<keyword evidence="1" id="KW-0132">Cell division</keyword>
<comment type="caution">
    <text evidence="7">The sequence shown here is derived from an EMBL/GenBank/DDBJ whole genome shotgun (WGS) entry which is preliminary data.</text>
</comment>
<dbReference type="InterPro" id="IPR006671">
    <property type="entry name" value="Cyclin_N"/>
</dbReference>
<dbReference type="InterPro" id="IPR013763">
    <property type="entry name" value="Cyclin-like_dom"/>
</dbReference>
<proteinExistence type="inferred from homology"/>
<gene>
    <name evidence="7" type="ORF">J8A68_005090</name>
</gene>
<accession>A0A8J5QHC5</accession>
<evidence type="ECO:0000313" key="8">
    <source>
        <dbReference type="Proteomes" id="UP000694255"/>
    </source>
</evidence>
<comment type="similarity">
    <text evidence="4">Belongs to the cyclin family.</text>
</comment>
<evidence type="ECO:0000256" key="5">
    <source>
        <dbReference type="SAM" id="MobiDB-lite"/>
    </source>
</evidence>
<feature type="region of interest" description="Disordered" evidence="5">
    <location>
        <begin position="385"/>
        <end position="407"/>
    </location>
</feature>
<dbReference type="RefSeq" id="XP_049261628.1">
    <property type="nucleotide sequence ID" value="XM_049409118.1"/>
</dbReference>
<dbReference type="AlphaFoldDB" id="A0A8J5QHC5"/>
<evidence type="ECO:0000256" key="2">
    <source>
        <dbReference type="ARBA" id="ARBA00023127"/>
    </source>
</evidence>
<keyword evidence="2 4" id="KW-0195">Cyclin</keyword>
<sequence length="547" mass="62012">MFNLAKIISRPLGPTMVEAVPPHLSSPQEERKSFTQVKYPKDLYTSELDIHTRNLAEYDMDIYEVMLDLIESNQPNLELYKQQPYLTFPIRQKLIDFLLKMSIRLKIIPFVFVKAVRLFDRYCSKRIVLLDQSQLIITTCLWISSKIQGGNNHFVNLSNLNKVNSIRTINDLGYGSGGKYLGPTERFRLPKLHELIKLCGTKCSYDAGMFKQMELHILNTLEWSLNDPSIEEFIVNSDEFSIIDNSTHFNEIFKVKEFLSYVALYSSELIDINVIELGQVILDLVNETLQISQQDPDYQTILNSSTPVQMDIEKYRFIKKNLIKAVLNSSDFILQLFNSKGPQFVFHQLTSQFRVRVQPPPQIVPTMVTSPLSITTTISNTSTGFTPVPSPVTPTTMSSTSPTLLKKMYPTTNTTTCQMMTPPQSTGGPMVAANNNNNYNNHNNNNYNTHNAGGGGSIPPPRQIPYSFNSSSSPTEAPPLLPCKHGYSPYAPKTGRFRERNHSQVSLSTTSSKEHDVFEYCRPHGDNNITPLSENHSPIMVKKYCKK</sequence>
<dbReference type="PROSITE" id="PS00292">
    <property type="entry name" value="CYCLINS"/>
    <property type="match status" value="1"/>
</dbReference>
<evidence type="ECO:0000256" key="4">
    <source>
        <dbReference type="RuleBase" id="RU000383"/>
    </source>
</evidence>
<keyword evidence="3" id="KW-0131">Cell cycle</keyword>
<dbReference type="PANTHER" id="PTHR21615">
    <property type="entry name" value="CYCLIN N-TERMINAL DOMAIN-CONTAINING PROTEIN 1"/>
    <property type="match status" value="1"/>
</dbReference>
<dbReference type="Pfam" id="PF00134">
    <property type="entry name" value="Cyclin_N"/>
    <property type="match status" value="1"/>
</dbReference>
<evidence type="ECO:0000313" key="7">
    <source>
        <dbReference type="EMBL" id="KAG7661395.1"/>
    </source>
</evidence>
<dbReference type="Proteomes" id="UP000694255">
    <property type="component" value="Unassembled WGS sequence"/>
</dbReference>
<organism evidence="7 8">
    <name type="scientific">[Candida] subhashii</name>
    <dbReference type="NCBI Taxonomy" id="561895"/>
    <lineage>
        <taxon>Eukaryota</taxon>
        <taxon>Fungi</taxon>
        <taxon>Dikarya</taxon>
        <taxon>Ascomycota</taxon>
        <taxon>Saccharomycotina</taxon>
        <taxon>Pichiomycetes</taxon>
        <taxon>Debaryomycetaceae</taxon>
        <taxon>Spathaspora</taxon>
    </lineage>
</organism>
<protein>
    <submittedName>
        <fullName evidence="7">HGC1</fullName>
    </submittedName>
</protein>
<dbReference type="GeneID" id="73471890"/>
<dbReference type="InterPro" id="IPR048258">
    <property type="entry name" value="Cyclins_cyclin-box"/>
</dbReference>
<evidence type="ECO:0000259" key="6">
    <source>
        <dbReference type="SMART" id="SM00385"/>
    </source>
</evidence>
<evidence type="ECO:0000256" key="3">
    <source>
        <dbReference type="ARBA" id="ARBA00023306"/>
    </source>
</evidence>
<dbReference type="EMBL" id="JAGSYN010000220">
    <property type="protein sequence ID" value="KAG7661395.1"/>
    <property type="molecule type" value="Genomic_DNA"/>
</dbReference>
<dbReference type="GO" id="GO:0051301">
    <property type="term" value="P:cell division"/>
    <property type="evidence" value="ECO:0007669"/>
    <property type="project" value="UniProtKB-KW"/>
</dbReference>
<dbReference type="PANTHER" id="PTHR21615:SF2">
    <property type="entry name" value="CYCLIN N-TERMINAL DOMAIN-CONTAINING PROTEIN 1"/>
    <property type="match status" value="1"/>
</dbReference>
<dbReference type="SMART" id="SM00385">
    <property type="entry name" value="CYCLIN"/>
    <property type="match status" value="1"/>
</dbReference>